<dbReference type="NCBIfam" id="TIGR00254">
    <property type="entry name" value="GGDEF"/>
    <property type="match status" value="1"/>
</dbReference>
<dbReference type="GO" id="GO:0005886">
    <property type="term" value="C:plasma membrane"/>
    <property type="evidence" value="ECO:0007669"/>
    <property type="project" value="TreeGrafter"/>
</dbReference>
<accession>A0A1G5KKG8</accession>
<dbReference type="InterPro" id="IPR043128">
    <property type="entry name" value="Rev_trsase/Diguanyl_cyclase"/>
</dbReference>
<evidence type="ECO:0000256" key="2">
    <source>
        <dbReference type="ARBA" id="ARBA00034247"/>
    </source>
</evidence>
<keyword evidence="3" id="KW-0472">Membrane</keyword>
<dbReference type="GO" id="GO:0052621">
    <property type="term" value="F:diguanylate cyclase activity"/>
    <property type="evidence" value="ECO:0007669"/>
    <property type="project" value="UniProtKB-EC"/>
</dbReference>
<dbReference type="SMART" id="SM00267">
    <property type="entry name" value="GGDEF"/>
    <property type="match status" value="1"/>
</dbReference>
<keyword evidence="6" id="KW-1185">Reference proteome</keyword>
<dbReference type="Pfam" id="PF05227">
    <property type="entry name" value="CHASE3"/>
    <property type="match status" value="1"/>
</dbReference>
<dbReference type="PROSITE" id="PS50887">
    <property type="entry name" value="GGDEF"/>
    <property type="match status" value="1"/>
</dbReference>
<dbReference type="EC" id="2.7.7.65" evidence="1"/>
<evidence type="ECO:0000256" key="3">
    <source>
        <dbReference type="SAM" id="Phobius"/>
    </source>
</evidence>
<dbReference type="InterPro" id="IPR029787">
    <property type="entry name" value="Nucleotide_cyclase"/>
</dbReference>
<keyword evidence="3" id="KW-1133">Transmembrane helix</keyword>
<gene>
    <name evidence="5" type="ORF">SAMN02927923_03355</name>
</gene>
<dbReference type="PANTHER" id="PTHR45138:SF9">
    <property type="entry name" value="DIGUANYLATE CYCLASE DGCM-RELATED"/>
    <property type="match status" value="1"/>
</dbReference>
<comment type="catalytic activity">
    <reaction evidence="2">
        <text>2 GTP = 3',3'-c-di-GMP + 2 diphosphate</text>
        <dbReference type="Rhea" id="RHEA:24898"/>
        <dbReference type="ChEBI" id="CHEBI:33019"/>
        <dbReference type="ChEBI" id="CHEBI:37565"/>
        <dbReference type="ChEBI" id="CHEBI:58805"/>
        <dbReference type="EC" id="2.7.7.65"/>
    </reaction>
</comment>
<dbReference type="GO" id="GO:0043709">
    <property type="term" value="P:cell adhesion involved in single-species biofilm formation"/>
    <property type="evidence" value="ECO:0007669"/>
    <property type="project" value="TreeGrafter"/>
</dbReference>
<dbReference type="SUPFAM" id="SSF55073">
    <property type="entry name" value="Nucleotide cyclase"/>
    <property type="match status" value="1"/>
</dbReference>
<dbReference type="Gene3D" id="3.30.70.270">
    <property type="match status" value="1"/>
</dbReference>
<dbReference type="Gene3D" id="3.30.450.40">
    <property type="match status" value="1"/>
</dbReference>
<dbReference type="STRING" id="549386.SAMN02927923_03355"/>
<proteinExistence type="predicted"/>
<reference evidence="5 6" key="1">
    <citation type="submission" date="2016-10" db="EMBL/GenBank/DDBJ databases">
        <authorList>
            <person name="de Groot N.N."/>
        </authorList>
    </citation>
    <scope>NUCLEOTIDE SEQUENCE [LARGE SCALE GENOMIC DNA]</scope>
    <source>
        <strain evidence="5 6">CGMCC 1.7666</strain>
    </source>
</reference>
<organism evidence="5 6">
    <name type="scientific">Microvirga guangxiensis</name>
    <dbReference type="NCBI Taxonomy" id="549386"/>
    <lineage>
        <taxon>Bacteria</taxon>
        <taxon>Pseudomonadati</taxon>
        <taxon>Pseudomonadota</taxon>
        <taxon>Alphaproteobacteria</taxon>
        <taxon>Hyphomicrobiales</taxon>
        <taxon>Methylobacteriaceae</taxon>
        <taxon>Microvirga</taxon>
    </lineage>
</organism>
<dbReference type="InterPro" id="IPR050469">
    <property type="entry name" value="Diguanylate_Cyclase"/>
</dbReference>
<dbReference type="InterPro" id="IPR000160">
    <property type="entry name" value="GGDEF_dom"/>
</dbReference>
<dbReference type="InterPro" id="IPR029016">
    <property type="entry name" value="GAF-like_dom_sf"/>
</dbReference>
<evidence type="ECO:0000256" key="1">
    <source>
        <dbReference type="ARBA" id="ARBA00012528"/>
    </source>
</evidence>
<dbReference type="FunFam" id="3.30.70.270:FF:000001">
    <property type="entry name" value="Diguanylate cyclase domain protein"/>
    <property type="match status" value="1"/>
</dbReference>
<dbReference type="Pfam" id="PF00990">
    <property type="entry name" value="GGDEF"/>
    <property type="match status" value="1"/>
</dbReference>
<feature type="domain" description="GGDEF" evidence="4">
    <location>
        <begin position="440"/>
        <end position="570"/>
    </location>
</feature>
<dbReference type="EMBL" id="FMVJ01000010">
    <property type="protein sequence ID" value="SCZ00459.1"/>
    <property type="molecule type" value="Genomic_DNA"/>
</dbReference>
<dbReference type="PANTHER" id="PTHR45138">
    <property type="entry name" value="REGULATORY COMPONENTS OF SENSORY TRANSDUCTION SYSTEM"/>
    <property type="match status" value="1"/>
</dbReference>
<keyword evidence="3" id="KW-0812">Transmembrane</keyword>
<dbReference type="CDD" id="cd01949">
    <property type="entry name" value="GGDEF"/>
    <property type="match status" value="1"/>
</dbReference>
<feature type="transmembrane region" description="Helical" evidence="3">
    <location>
        <begin position="32"/>
        <end position="58"/>
    </location>
</feature>
<dbReference type="SUPFAM" id="SSF55781">
    <property type="entry name" value="GAF domain-like"/>
    <property type="match status" value="1"/>
</dbReference>
<evidence type="ECO:0000259" key="4">
    <source>
        <dbReference type="PROSITE" id="PS50887"/>
    </source>
</evidence>
<sequence>MIRKRPKFLGTGIRTALLRSVGLPESERVPAAMTLSLLVACVVVLTVSATLGAFVYTYRAQQDLLALRTESRDVRIVQLALLDIESSARGYALSSRPDYLQPYSVGSQALDDNRATLGKLDRFVAELSGSALGTQTVSSLIAHLRSELSKMTSAAQPGSTTGAEQFAYLDSTKATMDTLRQILGQFLAAKAGEATRAEDNVAALQRLLLALQSISGVAILTALFLAFRGLVSQSRARATAMGEAVQNRDQIGHLLSMADMLQSAMGYEDANAVLRATAGRLLSGFGGALYIFNNSRDRLDLSTAWNGDGVDASHPQVIPPSQCWALKRGKPHINRGTFGALRCSHSLEGQSALEIPMLARGEVYGLLQIFSDDPTGAGLETIKPLAIALADSMSLALSSIALRERLRNQALRDPLTGLYNRRFMEEVLESFALQAERRNAPMSAIMIDLDHFKKLNDQHGHAVGDAVLRDVAAAIVSALRKSDIACRYGGEELIVLLPDSDLVAARTKAEEIRKRIADVSPVEGVVVSASLGVASIPQTSASPADLLTMADAALYKAKQEGRNRVEAAPARMALVKP</sequence>
<dbReference type="Proteomes" id="UP000199569">
    <property type="component" value="Unassembled WGS sequence"/>
</dbReference>
<dbReference type="OrthoDB" id="9812260at2"/>
<evidence type="ECO:0000313" key="6">
    <source>
        <dbReference type="Proteomes" id="UP000199569"/>
    </source>
</evidence>
<evidence type="ECO:0000313" key="5">
    <source>
        <dbReference type="EMBL" id="SCZ00459.1"/>
    </source>
</evidence>
<dbReference type="InterPro" id="IPR007891">
    <property type="entry name" value="CHASE3"/>
</dbReference>
<name>A0A1G5KKG8_9HYPH</name>
<dbReference type="GO" id="GO:1902201">
    <property type="term" value="P:negative regulation of bacterial-type flagellum-dependent cell motility"/>
    <property type="evidence" value="ECO:0007669"/>
    <property type="project" value="TreeGrafter"/>
</dbReference>
<dbReference type="AlphaFoldDB" id="A0A1G5KKG8"/>
<protein>
    <recommendedName>
        <fullName evidence="1">diguanylate cyclase</fullName>
        <ecNumber evidence="1">2.7.7.65</ecNumber>
    </recommendedName>
</protein>